<proteinExistence type="predicted"/>
<dbReference type="PANTHER" id="PTHR46082">
    <property type="entry name" value="ATP/GTP-BINDING PROTEIN-RELATED"/>
    <property type="match status" value="1"/>
</dbReference>
<keyword evidence="2" id="KW-1185">Reference proteome</keyword>
<dbReference type="InterPro" id="IPR011990">
    <property type="entry name" value="TPR-like_helical_dom_sf"/>
</dbReference>
<protein>
    <submittedName>
        <fullName evidence="1">Uncharacterized protein</fullName>
    </submittedName>
</protein>
<gene>
    <name evidence="1" type="ORF">yc1106_02193</name>
</gene>
<dbReference type="VEuPathDB" id="FungiDB:yc1106_02193"/>
<reference evidence="1" key="1">
    <citation type="submission" date="2021-12" db="EMBL/GenBank/DDBJ databases">
        <title>Curvularia clavata genome.</title>
        <authorList>
            <person name="Cao Y."/>
        </authorList>
    </citation>
    <scope>NUCLEOTIDE SEQUENCE</scope>
    <source>
        <strain evidence="1">Yc1106</strain>
    </source>
</reference>
<evidence type="ECO:0000313" key="1">
    <source>
        <dbReference type="EMBL" id="USP74919.1"/>
    </source>
</evidence>
<name>A0A9Q9DQP8_CURCL</name>
<sequence>MVNLASTFWSQERWKEAEDPEVQVIDMRERVLRYDHLYTLTAMGNLAFTLKSQCRSEKAISLMDRWLRLRKRILGDHHPDITSSIKL</sequence>
<accession>A0A9Q9DQP8</accession>
<evidence type="ECO:0000313" key="2">
    <source>
        <dbReference type="Proteomes" id="UP001056012"/>
    </source>
</evidence>
<dbReference type="Pfam" id="PF13424">
    <property type="entry name" value="TPR_12"/>
    <property type="match status" value="1"/>
</dbReference>
<dbReference type="SUPFAM" id="SSF48452">
    <property type="entry name" value="TPR-like"/>
    <property type="match status" value="1"/>
</dbReference>
<dbReference type="EMBL" id="CP089275">
    <property type="protein sequence ID" value="USP74919.1"/>
    <property type="molecule type" value="Genomic_DNA"/>
</dbReference>
<dbReference type="PANTHER" id="PTHR46082:SF6">
    <property type="entry name" value="AAA+ ATPASE DOMAIN-CONTAINING PROTEIN-RELATED"/>
    <property type="match status" value="1"/>
</dbReference>
<dbReference type="OrthoDB" id="5986190at2759"/>
<dbReference type="Gene3D" id="1.25.40.10">
    <property type="entry name" value="Tetratricopeptide repeat domain"/>
    <property type="match status" value="1"/>
</dbReference>
<organism evidence="1 2">
    <name type="scientific">Curvularia clavata</name>
    <dbReference type="NCBI Taxonomy" id="95742"/>
    <lineage>
        <taxon>Eukaryota</taxon>
        <taxon>Fungi</taxon>
        <taxon>Dikarya</taxon>
        <taxon>Ascomycota</taxon>
        <taxon>Pezizomycotina</taxon>
        <taxon>Dothideomycetes</taxon>
        <taxon>Pleosporomycetidae</taxon>
        <taxon>Pleosporales</taxon>
        <taxon>Pleosporineae</taxon>
        <taxon>Pleosporaceae</taxon>
        <taxon>Curvularia</taxon>
    </lineage>
</organism>
<dbReference type="AlphaFoldDB" id="A0A9Q9DQP8"/>
<dbReference type="Proteomes" id="UP001056012">
    <property type="component" value="Chromosome 2"/>
</dbReference>
<dbReference type="InterPro" id="IPR053137">
    <property type="entry name" value="NLR-like"/>
</dbReference>